<evidence type="ECO:0000256" key="3">
    <source>
        <dbReference type="ARBA" id="ARBA00022833"/>
    </source>
</evidence>
<feature type="compositionally biased region" description="Low complexity" evidence="7">
    <location>
        <begin position="364"/>
        <end position="374"/>
    </location>
</feature>
<dbReference type="InterPro" id="IPR000014">
    <property type="entry name" value="PAS"/>
</dbReference>
<dbReference type="HOGENOM" id="CLU_016009_0_0_1"/>
<evidence type="ECO:0008006" key="12">
    <source>
        <dbReference type="Google" id="ProtNLM"/>
    </source>
</evidence>
<feature type="compositionally biased region" description="Low complexity" evidence="7">
    <location>
        <begin position="456"/>
        <end position="510"/>
    </location>
</feature>
<evidence type="ECO:0000256" key="7">
    <source>
        <dbReference type="SAM" id="MobiDB-lite"/>
    </source>
</evidence>
<keyword evidence="2 6" id="KW-0863">Zinc-finger</keyword>
<dbReference type="InterPro" id="IPR035965">
    <property type="entry name" value="PAS-like_dom_sf"/>
</dbReference>
<feature type="compositionally biased region" description="Polar residues" evidence="7">
    <location>
        <begin position="550"/>
        <end position="560"/>
    </location>
</feature>
<evidence type="ECO:0000256" key="6">
    <source>
        <dbReference type="PROSITE-ProRule" id="PRU00094"/>
    </source>
</evidence>
<dbReference type="PROSITE" id="PS50114">
    <property type="entry name" value="GATA_ZN_FINGER_2"/>
    <property type="match status" value="1"/>
</dbReference>
<dbReference type="AlphaFoldDB" id="A0A067MRS3"/>
<keyword evidence="1" id="KW-0479">Metal-binding</keyword>
<feature type="compositionally biased region" description="Pro residues" evidence="7">
    <location>
        <begin position="788"/>
        <end position="800"/>
    </location>
</feature>
<organism evidence="10 11">
    <name type="scientific">Botryobasidium botryosum (strain FD-172 SS1)</name>
    <dbReference type="NCBI Taxonomy" id="930990"/>
    <lineage>
        <taxon>Eukaryota</taxon>
        <taxon>Fungi</taxon>
        <taxon>Dikarya</taxon>
        <taxon>Basidiomycota</taxon>
        <taxon>Agaricomycotina</taxon>
        <taxon>Agaricomycetes</taxon>
        <taxon>Cantharellales</taxon>
        <taxon>Botryobasidiaceae</taxon>
        <taxon>Botryobasidium</taxon>
    </lineage>
</organism>
<evidence type="ECO:0000256" key="1">
    <source>
        <dbReference type="ARBA" id="ARBA00022723"/>
    </source>
</evidence>
<feature type="region of interest" description="Disordered" evidence="7">
    <location>
        <begin position="1"/>
        <end position="52"/>
    </location>
</feature>
<keyword evidence="5" id="KW-0804">Transcription</keyword>
<accession>A0A067MRS3</accession>
<feature type="compositionally biased region" description="Polar residues" evidence="7">
    <location>
        <begin position="375"/>
        <end position="384"/>
    </location>
</feature>
<keyword evidence="4" id="KW-0805">Transcription regulation</keyword>
<protein>
    <recommendedName>
        <fullName evidence="12">GATA-type domain-containing protein</fullName>
    </recommendedName>
</protein>
<dbReference type="Proteomes" id="UP000027195">
    <property type="component" value="Unassembled WGS sequence"/>
</dbReference>
<evidence type="ECO:0000259" key="8">
    <source>
        <dbReference type="PROSITE" id="PS50112"/>
    </source>
</evidence>
<dbReference type="Pfam" id="PF00320">
    <property type="entry name" value="GATA"/>
    <property type="match status" value="1"/>
</dbReference>
<dbReference type="PROSITE" id="PS00344">
    <property type="entry name" value="GATA_ZN_FINGER_1"/>
    <property type="match status" value="1"/>
</dbReference>
<feature type="compositionally biased region" description="Low complexity" evidence="7">
    <location>
        <begin position="606"/>
        <end position="618"/>
    </location>
</feature>
<dbReference type="InterPro" id="IPR000679">
    <property type="entry name" value="Znf_GATA"/>
</dbReference>
<feature type="compositionally biased region" description="Low complexity" evidence="7">
    <location>
        <begin position="520"/>
        <end position="543"/>
    </location>
</feature>
<feature type="compositionally biased region" description="Pro residues" evidence="7">
    <location>
        <begin position="386"/>
        <end position="395"/>
    </location>
</feature>
<dbReference type="OrthoDB" id="2162994at2759"/>
<dbReference type="SUPFAM" id="SSF57716">
    <property type="entry name" value="Glucocorticoid receptor-like (DNA-binding domain)"/>
    <property type="match status" value="1"/>
</dbReference>
<feature type="region of interest" description="Disordered" evidence="7">
    <location>
        <begin position="665"/>
        <end position="875"/>
    </location>
</feature>
<evidence type="ECO:0000256" key="2">
    <source>
        <dbReference type="ARBA" id="ARBA00022771"/>
    </source>
</evidence>
<dbReference type="CDD" id="cd00202">
    <property type="entry name" value="ZnF_GATA"/>
    <property type="match status" value="1"/>
</dbReference>
<dbReference type="GO" id="GO:0006355">
    <property type="term" value="P:regulation of DNA-templated transcription"/>
    <property type="evidence" value="ECO:0007669"/>
    <property type="project" value="InterPro"/>
</dbReference>
<dbReference type="EMBL" id="KL198038">
    <property type="protein sequence ID" value="KDQ14281.1"/>
    <property type="molecule type" value="Genomic_DNA"/>
</dbReference>
<reference evidence="11" key="1">
    <citation type="journal article" date="2014" name="Proc. Natl. Acad. Sci. U.S.A.">
        <title>Extensive sampling of basidiomycete genomes demonstrates inadequacy of the white-rot/brown-rot paradigm for wood decay fungi.</title>
        <authorList>
            <person name="Riley R."/>
            <person name="Salamov A.A."/>
            <person name="Brown D.W."/>
            <person name="Nagy L.G."/>
            <person name="Floudas D."/>
            <person name="Held B.W."/>
            <person name="Levasseur A."/>
            <person name="Lombard V."/>
            <person name="Morin E."/>
            <person name="Otillar R."/>
            <person name="Lindquist E.A."/>
            <person name="Sun H."/>
            <person name="LaButti K.M."/>
            <person name="Schmutz J."/>
            <person name="Jabbour D."/>
            <person name="Luo H."/>
            <person name="Baker S.E."/>
            <person name="Pisabarro A.G."/>
            <person name="Walton J.D."/>
            <person name="Blanchette R.A."/>
            <person name="Henrissat B."/>
            <person name="Martin F."/>
            <person name="Cullen D."/>
            <person name="Hibbett D.S."/>
            <person name="Grigoriev I.V."/>
        </authorList>
    </citation>
    <scope>NUCLEOTIDE SEQUENCE [LARGE SCALE GENOMIC DNA]</scope>
    <source>
        <strain evidence="11">FD-172 SS1</strain>
    </source>
</reference>
<evidence type="ECO:0000313" key="10">
    <source>
        <dbReference type="EMBL" id="KDQ14281.1"/>
    </source>
</evidence>
<keyword evidence="11" id="KW-1185">Reference proteome</keyword>
<feature type="compositionally biased region" description="Polar residues" evidence="7">
    <location>
        <begin position="1"/>
        <end position="26"/>
    </location>
</feature>
<dbReference type="Gene3D" id="3.30.450.20">
    <property type="entry name" value="PAS domain"/>
    <property type="match status" value="1"/>
</dbReference>
<dbReference type="InParanoid" id="A0A067MRS3"/>
<proteinExistence type="predicted"/>
<feature type="compositionally biased region" description="Basic and acidic residues" evidence="7">
    <location>
        <begin position="589"/>
        <end position="602"/>
    </location>
</feature>
<sequence>MRNSARCSFPSGSRSSTAGSLRTTTISSPSPSSPPPMLHTFPSPAVAEREGHPQIGQTRCYWALLNADLQYLYLDPTFNVHMGEQADHLVGASLLDFVHPDERASAQHDLHQVLENRALHGSVTRVRYLRLSRVRVNFGARGHTQPYMTFPHAEKIAYDENYLGCDIVINWVADNLVLCFIHAIVDISQDDNDETKKSTWSNWCGTHVMNHSHASILYQSLTSHPSLTSLCPPNSPPPTRIFQILLNQPARPILFSWPIDGYQPDDFGKLAKDVQIGASRGDAKTSCTRRYKAHQTLTGDGIVKEVESVFIPHGVIMFACHKVISTTPHTPTQQQHQAIYPYQQPSQPSHSYYEPPYSNSYARQPQTQPQPQGQYLSHPNSNGQPPYSPPLPTPSPSGTQFSAHPDHTRDEWSSPRSSTFQPASHSQHSSHSSHSQQLSGGQQQQQWPIPSPISPASPHRSSFAQQQAQSSPQTPSQVQLHSHWSPQSQPQSHSGSYSGSGPLSAPLSESQSHTPYGGTPSSAPGSGSMMRPSSSSFRAASPMPRLPPVTGSSSVSGLTNGHSHGHGSGHLVANGSYGSSVQHTLSHSHSHDYHTSSSDGHEVGGASSMMSSFHAPSSVRSGGNPPQGVVKCAHCDTTTSPEWRKGPSGKKDLCNACGLRYARSKQKKEGFVPTRRRKDKLDAYAPKGTKKSRTGSGSGLGLQTPYGDEGTTPSPSPAPTLPDLDSLALSPHGKELHIKSDPYSLSSSPPRHGSFQYTPHPSSHHGHYHHTGSSNINANNHHQHHPPHPLQPPHVPPPPMKLEIPRIETGSYHHHHHQPSNHSPLHSNHHPHHSPTSPHTPGMPGSQTFHGLQPAVPPISTVSADGRQHPGGRRY</sequence>
<dbReference type="PANTHER" id="PTHR47172">
    <property type="entry name" value="OS01G0976800 PROTEIN"/>
    <property type="match status" value="1"/>
</dbReference>
<dbReference type="InterPro" id="IPR013088">
    <property type="entry name" value="Znf_NHR/GATA"/>
</dbReference>
<gene>
    <name evidence="10" type="ORF">BOTBODRAFT_174790</name>
</gene>
<dbReference type="SUPFAM" id="SSF55785">
    <property type="entry name" value="PYP-like sensor domain (PAS domain)"/>
    <property type="match status" value="1"/>
</dbReference>
<dbReference type="Gene3D" id="3.30.50.10">
    <property type="entry name" value="Erythroid Transcription Factor GATA-1, subunit A"/>
    <property type="match status" value="1"/>
</dbReference>
<dbReference type="STRING" id="930990.A0A067MRS3"/>
<dbReference type="SMART" id="SM00401">
    <property type="entry name" value="ZnF_GATA"/>
    <property type="match status" value="1"/>
</dbReference>
<dbReference type="PROSITE" id="PS50112">
    <property type="entry name" value="PAS"/>
    <property type="match status" value="1"/>
</dbReference>
<keyword evidence="3" id="KW-0862">Zinc</keyword>
<feature type="compositionally biased region" description="Basic and acidic residues" evidence="7">
    <location>
        <begin position="404"/>
        <end position="413"/>
    </location>
</feature>
<name>A0A067MRS3_BOTB1</name>
<evidence type="ECO:0000256" key="4">
    <source>
        <dbReference type="ARBA" id="ARBA00023015"/>
    </source>
</evidence>
<evidence type="ECO:0000256" key="5">
    <source>
        <dbReference type="ARBA" id="ARBA00023163"/>
    </source>
</evidence>
<feature type="region of interest" description="Disordered" evidence="7">
    <location>
        <begin position="343"/>
        <end position="626"/>
    </location>
</feature>
<feature type="domain" description="GATA-type" evidence="9">
    <location>
        <begin position="626"/>
        <end position="680"/>
    </location>
</feature>
<dbReference type="GO" id="GO:0043565">
    <property type="term" value="F:sequence-specific DNA binding"/>
    <property type="evidence" value="ECO:0007669"/>
    <property type="project" value="InterPro"/>
</dbReference>
<feature type="compositionally biased region" description="Low complexity" evidence="7">
    <location>
        <begin position="421"/>
        <end position="448"/>
    </location>
</feature>
<evidence type="ECO:0000313" key="11">
    <source>
        <dbReference type="Proteomes" id="UP000027195"/>
    </source>
</evidence>
<evidence type="ECO:0000259" key="9">
    <source>
        <dbReference type="PROSITE" id="PS50114"/>
    </source>
</evidence>
<feature type="domain" description="PAS" evidence="8">
    <location>
        <begin position="64"/>
        <end position="117"/>
    </location>
</feature>
<dbReference type="PANTHER" id="PTHR47172:SF24">
    <property type="entry name" value="GATA ZINC FINGER DOMAIN-CONTAINING PROTEIN 14-RELATED"/>
    <property type="match status" value="1"/>
</dbReference>
<feature type="compositionally biased region" description="Low complexity" evidence="7">
    <location>
        <begin position="721"/>
        <end position="731"/>
    </location>
</feature>
<dbReference type="GO" id="GO:0008270">
    <property type="term" value="F:zinc ion binding"/>
    <property type="evidence" value="ECO:0007669"/>
    <property type="project" value="UniProtKB-KW"/>
</dbReference>